<reference evidence="1 2" key="1">
    <citation type="submission" date="2018-04" db="EMBL/GenBank/DDBJ databases">
        <title>Novel Campyloabacter and Helicobacter Species and Strains.</title>
        <authorList>
            <person name="Mannion A.J."/>
            <person name="Shen Z."/>
            <person name="Fox J.G."/>
        </authorList>
    </citation>
    <scope>NUCLEOTIDE SEQUENCE [LARGE SCALE GENOMIC DNA]</scope>
    <source>
        <strain evidence="1 2">MIT 99-5101</strain>
    </source>
</reference>
<protein>
    <recommendedName>
        <fullName evidence="3">Periplasmic protein</fullName>
    </recommendedName>
</protein>
<evidence type="ECO:0000313" key="2">
    <source>
        <dbReference type="Proteomes" id="UP000256650"/>
    </source>
</evidence>
<organism evidence="1 2">
    <name type="scientific">Helicobacter ganmani</name>
    <dbReference type="NCBI Taxonomy" id="60246"/>
    <lineage>
        <taxon>Bacteria</taxon>
        <taxon>Pseudomonadati</taxon>
        <taxon>Campylobacterota</taxon>
        <taxon>Epsilonproteobacteria</taxon>
        <taxon>Campylobacterales</taxon>
        <taxon>Helicobacteraceae</taxon>
        <taxon>Helicobacter</taxon>
    </lineage>
</organism>
<evidence type="ECO:0000313" key="1">
    <source>
        <dbReference type="EMBL" id="RDU63923.1"/>
    </source>
</evidence>
<keyword evidence="2" id="KW-1185">Reference proteome</keyword>
<accession>A0A3D8IFD7</accession>
<dbReference type="Proteomes" id="UP000256650">
    <property type="component" value="Unassembled WGS sequence"/>
</dbReference>
<comment type="caution">
    <text evidence="1">The sequence shown here is derived from an EMBL/GenBank/DDBJ whole genome shotgun (WGS) entry which is preliminary data.</text>
</comment>
<gene>
    <name evidence="1" type="ORF">CQA43_03100</name>
</gene>
<sequence length="274" mass="32104">MVLFVCLLENSINAQTPTLQNPIDYKVAQLLGVQEYKTNQKFIQRLFSNQRYFLDSAGQPDLYKISQTLKQNGLLKLTFKQPMELEVTFSVKENPTTFTNVLYDILNEMGYYYFLLKESVLNEQQFKFILSMNTEYAIDPTLLQEKLYDYGYKVLNIERSHIYQWNYIITNTTFQYPKATKLTTNETNHKANLKGEYWYQIDKGSRLEVKSSNGILWYPKLIFFDKNLNILEIISNQKSSQAFQKEIPKGAMFVKITDTFLPITTKNGLDVTLK</sequence>
<evidence type="ECO:0008006" key="3">
    <source>
        <dbReference type="Google" id="ProtNLM"/>
    </source>
</evidence>
<name>A0A3D8IFD7_9HELI</name>
<dbReference type="EMBL" id="NXLS01000002">
    <property type="protein sequence ID" value="RDU63923.1"/>
    <property type="molecule type" value="Genomic_DNA"/>
</dbReference>
<dbReference type="AlphaFoldDB" id="A0A3D8IFD7"/>
<dbReference type="OrthoDB" id="5338450at2"/>
<proteinExistence type="predicted"/>